<protein>
    <submittedName>
        <fullName evidence="2">Filamentous hemagglutinin N-terminal domain-containing protein</fullName>
    </submittedName>
</protein>
<sequence length="110" mass="11679">MSNHWGWLLGIAMSTTGYALCEYFWANSASAQISPDATLPNNSIITPQGNILNITGGSQIGNNLFHSFQQFSVPTGGTAFFNNALDISNIISRVTGNSISNIDGLIRANG</sequence>
<dbReference type="InterPro" id="IPR012334">
    <property type="entry name" value="Pectin_lyas_fold"/>
</dbReference>
<feature type="non-terminal residue" evidence="2">
    <location>
        <position position="110"/>
    </location>
</feature>
<organism evidence="2 3">
    <name type="scientific">Hassallia byssoidea VB512170</name>
    <dbReference type="NCBI Taxonomy" id="1304833"/>
    <lineage>
        <taxon>Bacteria</taxon>
        <taxon>Bacillati</taxon>
        <taxon>Cyanobacteriota</taxon>
        <taxon>Cyanophyceae</taxon>
        <taxon>Nostocales</taxon>
        <taxon>Tolypothrichaceae</taxon>
        <taxon>Hassallia</taxon>
    </lineage>
</organism>
<keyword evidence="3" id="KW-1185">Reference proteome</keyword>
<dbReference type="Gene3D" id="2.160.20.10">
    <property type="entry name" value="Single-stranded right-handed beta-helix, Pectin lyase-like"/>
    <property type="match status" value="1"/>
</dbReference>
<accession>A0A846HMK4</accession>
<dbReference type="Proteomes" id="UP000031549">
    <property type="component" value="Unassembled WGS sequence"/>
</dbReference>
<evidence type="ECO:0000313" key="2">
    <source>
        <dbReference type="EMBL" id="NEU77414.1"/>
    </source>
</evidence>
<dbReference type="EMBL" id="JTCM02000193">
    <property type="protein sequence ID" value="NEU77414.1"/>
    <property type="molecule type" value="Genomic_DNA"/>
</dbReference>
<dbReference type="NCBIfam" id="TIGR01901">
    <property type="entry name" value="adhes_NPXG"/>
    <property type="match status" value="1"/>
</dbReference>
<dbReference type="RefSeq" id="WP_163519462.1">
    <property type="nucleotide sequence ID" value="NZ_JTCM02000193.1"/>
</dbReference>
<evidence type="ECO:0000259" key="1">
    <source>
        <dbReference type="Pfam" id="PF05860"/>
    </source>
</evidence>
<dbReference type="AlphaFoldDB" id="A0A846HMK4"/>
<feature type="domain" description="Filamentous haemagglutinin FhaB/tRNA nuclease CdiA-like TPS" evidence="1">
    <location>
        <begin position="31"/>
        <end position="110"/>
    </location>
</feature>
<dbReference type="SUPFAM" id="SSF51126">
    <property type="entry name" value="Pectin lyase-like"/>
    <property type="match status" value="1"/>
</dbReference>
<dbReference type="InterPro" id="IPR011050">
    <property type="entry name" value="Pectin_lyase_fold/virulence"/>
</dbReference>
<evidence type="ECO:0000313" key="3">
    <source>
        <dbReference type="Proteomes" id="UP000031549"/>
    </source>
</evidence>
<reference evidence="2 3" key="1">
    <citation type="journal article" date="2015" name="Genome Announc.">
        <title>Draft Genome Sequence of Cyanobacterium Hassallia byssoidea Strain VB512170, Isolated from Monuments in India.</title>
        <authorList>
            <person name="Singh D."/>
            <person name="Chandrababunaidu M.M."/>
            <person name="Panda A."/>
            <person name="Sen D."/>
            <person name="Bhattacharyya S."/>
            <person name="Adhikary S.P."/>
            <person name="Tripathy S."/>
        </authorList>
    </citation>
    <scope>NUCLEOTIDE SEQUENCE [LARGE SCALE GENOMIC DNA]</scope>
    <source>
        <strain evidence="2 3">VB512170</strain>
    </source>
</reference>
<proteinExistence type="predicted"/>
<comment type="caution">
    <text evidence="2">The sequence shown here is derived from an EMBL/GenBank/DDBJ whole genome shotgun (WGS) entry which is preliminary data.</text>
</comment>
<name>A0A846HMK4_9CYAN</name>
<dbReference type="InterPro" id="IPR008638">
    <property type="entry name" value="FhaB/CdiA-like_TPS"/>
</dbReference>
<gene>
    <name evidence="2" type="ORF">PI95_034360</name>
</gene>
<dbReference type="Pfam" id="PF05860">
    <property type="entry name" value="TPS"/>
    <property type="match status" value="1"/>
</dbReference>